<evidence type="ECO:0008006" key="5">
    <source>
        <dbReference type="Google" id="ProtNLM"/>
    </source>
</evidence>
<feature type="transmembrane region" description="Helical" evidence="1">
    <location>
        <begin position="154"/>
        <end position="175"/>
    </location>
</feature>
<comment type="caution">
    <text evidence="3">The sequence shown here is derived from an EMBL/GenBank/DDBJ whole genome shotgun (WGS) entry which is preliminary data.</text>
</comment>
<keyword evidence="1" id="KW-0812">Transmembrane</keyword>
<dbReference type="RefSeq" id="WP_085512445.1">
    <property type="nucleotide sequence ID" value="NZ_FXAP01000004.1"/>
</dbReference>
<accession>A0A3N2C580</accession>
<protein>
    <recommendedName>
        <fullName evidence="5">Gram-positive cocci surface proteins LPxTG domain-containing protein</fullName>
    </recommendedName>
</protein>
<keyword evidence="2" id="KW-0732">Signal</keyword>
<organism evidence="3 4">
    <name type="scientific">Plantibacter flavus</name>
    <dbReference type="NCBI Taxonomy" id="150123"/>
    <lineage>
        <taxon>Bacteria</taxon>
        <taxon>Bacillati</taxon>
        <taxon>Actinomycetota</taxon>
        <taxon>Actinomycetes</taxon>
        <taxon>Micrococcales</taxon>
        <taxon>Microbacteriaceae</taxon>
        <taxon>Plantibacter</taxon>
    </lineage>
</organism>
<proteinExistence type="predicted"/>
<dbReference type="AlphaFoldDB" id="A0A3N2C580"/>
<evidence type="ECO:0000313" key="3">
    <source>
        <dbReference type="EMBL" id="ROR82669.1"/>
    </source>
</evidence>
<keyword evidence="1" id="KW-0472">Membrane</keyword>
<evidence type="ECO:0000256" key="1">
    <source>
        <dbReference type="SAM" id="Phobius"/>
    </source>
</evidence>
<gene>
    <name evidence="3" type="ORF">EDD42_2763</name>
</gene>
<keyword evidence="4" id="KW-1185">Reference proteome</keyword>
<name>A0A3N2C580_9MICO</name>
<dbReference type="EMBL" id="RKHL01000001">
    <property type="protein sequence ID" value="ROR82669.1"/>
    <property type="molecule type" value="Genomic_DNA"/>
</dbReference>
<dbReference type="Proteomes" id="UP000266915">
    <property type="component" value="Unassembled WGS sequence"/>
</dbReference>
<feature type="signal peptide" evidence="2">
    <location>
        <begin position="1"/>
        <end position="24"/>
    </location>
</feature>
<keyword evidence="1" id="KW-1133">Transmembrane helix</keyword>
<feature type="chain" id="PRO_5018731130" description="Gram-positive cocci surface proteins LPxTG domain-containing protein" evidence="2">
    <location>
        <begin position="25"/>
        <end position="181"/>
    </location>
</feature>
<evidence type="ECO:0000313" key="4">
    <source>
        <dbReference type="Proteomes" id="UP000266915"/>
    </source>
</evidence>
<reference evidence="3 4" key="1">
    <citation type="submission" date="2018-11" db="EMBL/GenBank/DDBJ databases">
        <title>Sequencing the genomes of 1000 actinobacteria strains.</title>
        <authorList>
            <person name="Klenk H.-P."/>
        </authorList>
    </citation>
    <scope>NUCLEOTIDE SEQUENCE [LARGE SCALE GENOMIC DNA]</scope>
    <source>
        <strain evidence="3 4">DSM 14012</strain>
    </source>
</reference>
<evidence type="ECO:0000256" key="2">
    <source>
        <dbReference type="SAM" id="SignalP"/>
    </source>
</evidence>
<sequence>MKRTLALASLCLLAVFAAPTAASAATDSSTYGPAGCATLTPVSVTQGESTVFRCDGTFDPGTPVTVTVAGPGCSIPAAKPNTAGATEQAAEQSAVPTSGTFSADAARAFAVTIETSKTASGTCMVTAAQGATTESASFQVSEREFASTGFDGGALPWIGGGLLVVGAGVIGAMAIRRRKTA</sequence>